<feature type="transmembrane region" description="Helical" evidence="2">
    <location>
        <begin position="32"/>
        <end position="49"/>
    </location>
</feature>
<dbReference type="GeneID" id="98050746"/>
<evidence type="ECO:0000256" key="1">
    <source>
        <dbReference type="SAM" id="MobiDB-lite"/>
    </source>
</evidence>
<dbReference type="RefSeq" id="WP_083658011.1">
    <property type="nucleotide sequence ID" value="NZ_BAAAJZ010000013.1"/>
</dbReference>
<sequence length="105" mass="11517">MDQHHPTADSAETTPPDPVIVPGGREPVRRPWLFAVLLVIVLAGTPLWYPTGTIRPVVLGVPLWFAISVASTFAFAAFVSWICLRQWNLVEPAEEAALRSGEADR</sequence>
<name>A0A852W2L5_PSEA5</name>
<dbReference type="AlphaFoldDB" id="A0A852W2L5"/>
<protein>
    <recommendedName>
        <fullName evidence="5">DUF3311 domain-containing protein</fullName>
    </recommendedName>
</protein>
<keyword evidence="2" id="KW-1133">Transmembrane helix</keyword>
<keyword evidence="2" id="KW-0472">Membrane</keyword>
<feature type="region of interest" description="Disordered" evidence="1">
    <location>
        <begin position="1"/>
        <end position="25"/>
    </location>
</feature>
<organism evidence="3 4">
    <name type="scientific">Pseudonocardia alni</name>
    <name type="common">Amycolata alni</name>
    <dbReference type="NCBI Taxonomy" id="33907"/>
    <lineage>
        <taxon>Bacteria</taxon>
        <taxon>Bacillati</taxon>
        <taxon>Actinomycetota</taxon>
        <taxon>Actinomycetes</taxon>
        <taxon>Pseudonocardiales</taxon>
        <taxon>Pseudonocardiaceae</taxon>
        <taxon>Pseudonocardia</taxon>
    </lineage>
</organism>
<evidence type="ECO:0000313" key="3">
    <source>
        <dbReference type="EMBL" id="NYG00645.1"/>
    </source>
</evidence>
<proteinExistence type="predicted"/>
<dbReference type="Proteomes" id="UP000549695">
    <property type="component" value="Unassembled WGS sequence"/>
</dbReference>
<keyword evidence="2" id="KW-0812">Transmembrane</keyword>
<evidence type="ECO:0008006" key="5">
    <source>
        <dbReference type="Google" id="ProtNLM"/>
    </source>
</evidence>
<feature type="transmembrane region" description="Helical" evidence="2">
    <location>
        <begin position="61"/>
        <end position="84"/>
    </location>
</feature>
<dbReference type="EMBL" id="JACCCZ010000001">
    <property type="protein sequence ID" value="NYG00645.1"/>
    <property type="molecule type" value="Genomic_DNA"/>
</dbReference>
<accession>A0A852W2L5</accession>
<evidence type="ECO:0000313" key="4">
    <source>
        <dbReference type="Proteomes" id="UP000549695"/>
    </source>
</evidence>
<keyword evidence="4" id="KW-1185">Reference proteome</keyword>
<comment type="caution">
    <text evidence="3">The sequence shown here is derived from an EMBL/GenBank/DDBJ whole genome shotgun (WGS) entry which is preliminary data.</text>
</comment>
<evidence type="ECO:0000256" key="2">
    <source>
        <dbReference type="SAM" id="Phobius"/>
    </source>
</evidence>
<gene>
    <name evidence="3" type="ORF">HDA37_000930</name>
</gene>
<reference evidence="3 4" key="1">
    <citation type="submission" date="2020-07" db="EMBL/GenBank/DDBJ databases">
        <title>Sequencing the genomes of 1000 actinobacteria strains.</title>
        <authorList>
            <person name="Klenk H.-P."/>
        </authorList>
    </citation>
    <scope>NUCLEOTIDE SEQUENCE [LARGE SCALE GENOMIC DNA]</scope>
    <source>
        <strain evidence="3 4">DSM 44749</strain>
    </source>
</reference>